<evidence type="ECO:0000256" key="3">
    <source>
        <dbReference type="ARBA" id="ARBA00022801"/>
    </source>
</evidence>
<gene>
    <name evidence="7" type="ORF">FA10DRAFT_269051</name>
</gene>
<evidence type="ECO:0000256" key="2">
    <source>
        <dbReference type="ARBA" id="ARBA00022741"/>
    </source>
</evidence>
<feature type="region of interest" description="Disordered" evidence="5">
    <location>
        <begin position="699"/>
        <end position="762"/>
    </location>
</feature>
<dbReference type="OrthoDB" id="61815at2759"/>
<dbReference type="InterPro" id="IPR043358">
    <property type="entry name" value="GNL1-like"/>
</dbReference>
<sequence length="762" mass="82778">MPLPESKKNVGLGRALINRRNKEAASRPHSSFHTTDLANPRSGGPGLESVTHQGDLEEFLSTAQLAEADFTAERRNVSVVQAPDAALGQGKARRHNPFLLSGQEEKEVLRRQAGNRKRLRVPRRPAWNDKTTKDQLRRAEADAFLDWRRGLAELTEAQNFVLTPFERNLEVWRQLWRVVERSHLVVQIVDARNPLRFRCEDLEDYVDNMPVRLGGPAPEGDSEGEEEEDDEDEDETAPSTSSSSSSPSKKGKRKNLLLINKADLLDEGQRQEWARYFEEHGIEYAFFSAANAAALQAARAEAEALAARRAEYGESDEDDEDEDEAEDEDEEDEGVRQLSREAKAVDLGARDAKPLVGQEAAEHVLEANRKVIEQTLQRERAAGGMDNTVEAAAETAAGAGALKDAADGTEANKKANDPTRVLNVLELEELFMARAPPLQDFETPEHGVPTKLVVGLVGYPNVGKSSTINALLGEKKVSVSSTPGHTKHFQTIALSPSVTLCDCPGLVFPQFATTSADLVVDGVLPIDQMREYTAPAELVARRIPKDVIEGTYGFRIEVEHPEEGGSGEPTGLELLTAYAIARGFARQGQGNPDESRAARYVLKDYVNAKLLFAHPPPGTDPDDFNAAQRARARAALAGRRFAPTAAVPSGEQTIEEGQDLDDIGLESFNGDGLVPAPAPQGKKSSALDRAFFDSGASARPAYKGRARPATDALRGRINPDGTAAATKADGSSSTQPPAGMNAGKKHFKGNKRKKQRSGQGYA</sequence>
<proteinExistence type="predicted"/>
<dbReference type="GO" id="GO:0003924">
    <property type="term" value="F:GTPase activity"/>
    <property type="evidence" value="ECO:0007669"/>
    <property type="project" value="InterPro"/>
</dbReference>
<protein>
    <submittedName>
        <fullName evidence="7">P-loop containing nucleoside triphosphate hydrolase protein</fullName>
    </submittedName>
</protein>
<feature type="region of interest" description="Disordered" evidence="5">
    <location>
        <begin position="308"/>
        <end position="343"/>
    </location>
</feature>
<dbReference type="PANTHER" id="PTHR45709:SF2">
    <property type="entry name" value="LARGE SUBUNIT GTPASE 1 HOMOLOG"/>
    <property type="match status" value="1"/>
</dbReference>
<dbReference type="InParanoid" id="A0A316YDS3"/>
<keyword evidence="4" id="KW-0342">GTP-binding</keyword>
<dbReference type="GO" id="GO:0000054">
    <property type="term" value="P:ribosomal subunit export from nucleus"/>
    <property type="evidence" value="ECO:0007669"/>
    <property type="project" value="TreeGrafter"/>
</dbReference>
<evidence type="ECO:0000256" key="5">
    <source>
        <dbReference type="SAM" id="MobiDB-lite"/>
    </source>
</evidence>
<dbReference type="Gene3D" id="3.40.50.300">
    <property type="entry name" value="P-loop containing nucleotide triphosphate hydrolases"/>
    <property type="match status" value="1"/>
</dbReference>
<dbReference type="InterPro" id="IPR027417">
    <property type="entry name" value="P-loop_NTPase"/>
</dbReference>
<dbReference type="GO" id="GO:0005525">
    <property type="term" value="F:GTP binding"/>
    <property type="evidence" value="ECO:0007669"/>
    <property type="project" value="UniProtKB-KW"/>
</dbReference>
<feature type="region of interest" description="Disordered" evidence="5">
    <location>
        <begin position="662"/>
        <end position="685"/>
    </location>
</feature>
<feature type="domain" description="G" evidence="6">
    <location>
        <begin position="454"/>
        <end position="507"/>
    </location>
</feature>
<feature type="region of interest" description="Disordered" evidence="5">
    <location>
        <begin position="208"/>
        <end position="252"/>
    </location>
</feature>
<dbReference type="RefSeq" id="XP_025374948.1">
    <property type="nucleotide sequence ID" value="XM_025522589.1"/>
</dbReference>
<feature type="compositionally biased region" description="Acidic residues" evidence="5">
    <location>
        <begin position="313"/>
        <end position="333"/>
    </location>
</feature>
<feature type="compositionally biased region" description="Polar residues" evidence="5">
    <location>
        <begin position="28"/>
        <end position="37"/>
    </location>
</feature>
<keyword evidence="3 7" id="KW-0378">Hydrolase</keyword>
<dbReference type="STRING" id="215250.A0A316YDS3"/>
<accession>A0A316YDS3</accession>
<dbReference type="CDD" id="cd01857">
    <property type="entry name" value="HSR1_MMR1"/>
    <property type="match status" value="1"/>
</dbReference>
<keyword evidence="2" id="KW-0547">Nucleotide-binding</keyword>
<dbReference type="InterPro" id="IPR006073">
    <property type="entry name" value="GTP-bd"/>
</dbReference>
<name>A0A316YDS3_9BASI</name>
<dbReference type="SUPFAM" id="SSF52540">
    <property type="entry name" value="P-loop containing nucleoside triphosphate hydrolases"/>
    <property type="match status" value="1"/>
</dbReference>
<keyword evidence="8" id="KW-1185">Reference proteome</keyword>
<dbReference type="Proteomes" id="UP000245768">
    <property type="component" value="Unassembled WGS sequence"/>
</dbReference>
<evidence type="ECO:0000259" key="6">
    <source>
        <dbReference type="Pfam" id="PF01926"/>
    </source>
</evidence>
<dbReference type="GeneID" id="37044505"/>
<evidence type="ECO:0000313" key="7">
    <source>
        <dbReference type="EMBL" id="PWN87750.1"/>
    </source>
</evidence>
<dbReference type="AlphaFoldDB" id="A0A316YDS3"/>
<evidence type="ECO:0000313" key="8">
    <source>
        <dbReference type="Proteomes" id="UP000245768"/>
    </source>
</evidence>
<feature type="region of interest" description="Disordered" evidence="5">
    <location>
        <begin position="18"/>
        <end position="50"/>
    </location>
</feature>
<feature type="compositionally biased region" description="Basic and acidic residues" evidence="5">
    <location>
        <begin position="334"/>
        <end position="343"/>
    </location>
</feature>
<dbReference type="Pfam" id="PF01926">
    <property type="entry name" value="MMR_HSR1"/>
    <property type="match status" value="1"/>
</dbReference>
<keyword evidence="1" id="KW-0963">Cytoplasm</keyword>
<feature type="compositionally biased region" description="Low complexity" evidence="5">
    <location>
        <begin position="237"/>
        <end position="248"/>
    </location>
</feature>
<dbReference type="PANTHER" id="PTHR45709">
    <property type="entry name" value="LARGE SUBUNIT GTPASE 1 HOMOLOG-RELATED"/>
    <property type="match status" value="1"/>
</dbReference>
<dbReference type="EMBL" id="KZ819639">
    <property type="protein sequence ID" value="PWN87750.1"/>
    <property type="molecule type" value="Genomic_DNA"/>
</dbReference>
<organism evidence="7 8">
    <name type="scientific">Acaromyces ingoldii</name>
    <dbReference type="NCBI Taxonomy" id="215250"/>
    <lineage>
        <taxon>Eukaryota</taxon>
        <taxon>Fungi</taxon>
        <taxon>Dikarya</taxon>
        <taxon>Basidiomycota</taxon>
        <taxon>Ustilaginomycotina</taxon>
        <taxon>Exobasidiomycetes</taxon>
        <taxon>Exobasidiales</taxon>
        <taxon>Cryptobasidiaceae</taxon>
        <taxon>Acaromyces</taxon>
    </lineage>
</organism>
<feature type="compositionally biased region" description="Acidic residues" evidence="5">
    <location>
        <begin position="220"/>
        <end position="236"/>
    </location>
</feature>
<dbReference type="FunCoup" id="A0A316YDS3">
    <property type="interactions" value="841"/>
</dbReference>
<evidence type="ECO:0000256" key="1">
    <source>
        <dbReference type="ARBA" id="ARBA00022490"/>
    </source>
</evidence>
<reference evidence="7 8" key="1">
    <citation type="journal article" date="2018" name="Mol. Biol. Evol.">
        <title>Broad Genomic Sampling Reveals a Smut Pathogenic Ancestry of the Fungal Clade Ustilaginomycotina.</title>
        <authorList>
            <person name="Kijpornyongpan T."/>
            <person name="Mondo S.J."/>
            <person name="Barry K."/>
            <person name="Sandor L."/>
            <person name="Lee J."/>
            <person name="Lipzen A."/>
            <person name="Pangilinan J."/>
            <person name="LaButti K."/>
            <person name="Hainaut M."/>
            <person name="Henrissat B."/>
            <person name="Grigoriev I.V."/>
            <person name="Spatafora J.W."/>
            <person name="Aime M.C."/>
        </authorList>
    </citation>
    <scope>NUCLEOTIDE SEQUENCE [LARGE SCALE GENOMIC DNA]</scope>
    <source>
        <strain evidence="7 8">MCA 4198</strain>
    </source>
</reference>
<dbReference type="GO" id="GO:0005829">
    <property type="term" value="C:cytosol"/>
    <property type="evidence" value="ECO:0007669"/>
    <property type="project" value="TreeGrafter"/>
</dbReference>
<evidence type="ECO:0000256" key="4">
    <source>
        <dbReference type="ARBA" id="ARBA00023134"/>
    </source>
</evidence>
<feature type="compositionally biased region" description="Basic residues" evidence="5">
    <location>
        <begin position="743"/>
        <end position="756"/>
    </location>
</feature>